<accession>A0AAV4TA38</accession>
<reference evidence="2 3" key="1">
    <citation type="submission" date="2021-06" db="EMBL/GenBank/DDBJ databases">
        <title>Caerostris extrusa draft genome.</title>
        <authorList>
            <person name="Kono N."/>
            <person name="Arakawa K."/>
        </authorList>
    </citation>
    <scope>NUCLEOTIDE SEQUENCE [LARGE SCALE GENOMIC DNA]</scope>
</reference>
<dbReference type="Proteomes" id="UP001054945">
    <property type="component" value="Unassembled WGS sequence"/>
</dbReference>
<sequence>MEIITALCSSRLPVKLLYLNRVVEQPIKTKRDPCYYHGVNRAALYSFSAFVRANLRQLSRRHLVEEILVADDVGDIYKSPSAESYLFFCCAALLSAWSGCWQYCVFIDNGWCRSQETKSIFMSEVVVKLVTFPGVAGTTQEPLGGFSLPREHNRRHQLPSSKSHFH</sequence>
<organism evidence="2 3">
    <name type="scientific">Caerostris extrusa</name>
    <name type="common">Bark spider</name>
    <name type="synonym">Caerostris bankana</name>
    <dbReference type="NCBI Taxonomy" id="172846"/>
    <lineage>
        <taxon>Eukaryota</taxon>
        <taxon>Metazoa</taxon>
        <taxon>Ecdysozoa</taxon>
        <taxon>Arthropoda</taxon>
        <taxon>Chelicerata</taxon>
        <taxon>Arachnida</taxon>
        <taxon>Araneae</taxon>
        <taxon>Araneomorphae</taxon>
        <taxon>Entelegynae</taxon>
        <taxon>Araneoidea</taxon>
        <taxon>Araneidae</taxon>
        <taxon>Caerostris</taxon>
    </lineage>
</organism>
<feature type="region of interest" description="Disordered" evidence="1">
    <location>
        <begin position="143"/>
        <end position="166"/>
    </location>
</feature>
<comment type="caution">
    <text evidence="2">The sequence shown here is derived from an EMBL/GenBank/DDBJ whole genome shotgun (WGS) entry which is preliminary data.</text>
</comment>
<dbReference type="EMBL" id="BPLR01010911">
    <property type="protein sequence ID" value="GIY42940.1"/>
    <property type="molecule type" value="Genomic_DNA"/>
</dbReference>
<evidence type="ECO:0000313" key="3">
    <source>
        <dbReference type="Proteomes" id="UP001054945"/>
    </source>
</evidence>
<evidence type="ECO:0000313" key="2">
    <source>
        <dbReference type="EMBL" id="GIY42940.1"/>
    </source>
</evidence>
<gene>
    <name evidence="2" type="ORF">CEXT_170721</name>
</gene>
<protein>
    <submittedName>
        <fullName evidence="2">Uncharacterized protein</fullName>
    </submittedName>
</protein>
<feature type="compositionally biased region" description="Basic residues" evidence="1">
    <location>
        <begin position="152"/>
        <end position="166"/>
    </location>
</feature>
<name>A0AAV4TA38_CAEEX</name>
<keyword evidence="3" id="KW-1185">Reference proteome</keyword>
<evidence type="ECO:0000256" key="1">
    <source>
        <dbReference type="SAM" id="MobiDB-lite"/>
    </source>
</evidence>
<dbReference type="AlphaFoldDB" id="A0AAV4TA38"/>
<proteinExistence type="predicted"/>